<dbReference type="Gene3D" id="2.20.25.240">
    <property type="match status" value="1"/>
</dbReference>
<evidence type="ECO:0000313" key="1">
    <source>
        <dbReference type="EMBL" id="GBM18230.1"/>
    </source>
</evidence>
<dbReference type="EMBL" id="BGPR01000400">
    <property type="protein sequence ID" value="GBM18230.1"/>
    <property type="molecule type" value="Genomic_DNA"/>
</dbReference>
<evidence type="ECO:0000313" key="2">
    <source>
        <dbReference type="Proteomes" id="UP000499080"/>
    </source>
</evidence>
<dbReference type="AlphaFoldDB" id="A0A4Y2DN41"/>
<evidence type="ECO:0008006" key="3">
    <source>
        <dbReference type="Google" id="ProtNLM"/>
    </source>
</evidence>
<proteinExistence type="predicted"/>
<sequence length="119" mass="13605">MNYLSVIRPQAGQLTQPQSCAFLHGVDWMWSILTGGLCRLTRGWSAKRNCTPLDPCWLGEEYKKGNKRWLCRSRRCNGSLITSSDETVIMKEQGHSCAPDDAKIDVEKMKEQGLRRCRD</sequence>
<accession>A0A4Y2DN41</accession>
<dbReference type="Proteomes" id="UP000499080">
    <property type="component" value="Unassembled WGS sequence"/>
</dbReference>
<reference evidence="1 2" key="1">
    <citation type="journal article" date="2019" name="Sci. Rep.">
        <title>Orb-weaving spider Araneus ventricosus genome elucidates the spidroin gene catalogue.</title>
        <authorList>
            <person name="Kono N."/>
            <person name="Nakamura H."/>
            <person name="Ohtoshi R."/>
            <person name="Moran D.A.P."/>
            <person name="Shinohara A."/>
            <person name="Yoshida Y."/>
            <person name="Fujiwara M."/>
            <person name="Mori M."/>
            <person name="Tomita M."/>
            <person name="Arakawa K."/>
        </authorList>
    </citation>
    <scope>NUCLEOTIDE SEQUENCE [LARGE SCALE GENOMIC DNA]</scope>
</reference>
<comment type="caution">
    <text evidence="1">The sequence shown here is derived from an EMBL/GenBank/DDBJ whole genome shotgun (WGS) entry which is preliminary data.</text>
</comment>
<organism evidence="1 2">
    <name type="scientific">Araneus ventricosus</name>
    <name type="common">Orbweaver spider</name>
    <name type="synonym">Epeira ventricosa</name>
    <dbReference type="NCBI Taxonomy" id="182803"/>
    <lineage>
        <taxon>Eukaryota</taxon>
        <taxon>Metazoa</taxon>
        <taxon>Ecdysozoa</taxon>
        <taxon>Arthropoda</taxon>
        <taxon>Chelicerata</taxon>
        <taxon>Arachnida</taxon>
        <taxon>Araneae</taxon>
        <taxon>Araneomorphae</taxon>
        <taxon>Entelegynae</taxon>
        <taxon>Araneoidea</taxon>
        <taxon>Araneidae</taxon>
        <taxon>Araneus</taxon>
    </lineage>
</organism>
<gene>
    <name evidence="1" type="ORF">AVEN_39001_1</name>
</gene>
<protein>
    <recommendedName>
        <fullName evidence="3">FLYWCH-type domain-containing protein</fullName>
    </recommendedName>
</protein>
<name>A0A4Y2DN41_ARAVE</name>
<keyword evidence="2" id="KW-1185">Reference proteome</keyword>